<feature type="signal peptide" evidence="2">
    <location>
        <begin position="1"/>
        <end position="41"/>
    </location>
</feature>
<dbReference type="Proteomes" id="UP001165341">
    <property type="component" value="Unassembled WGS sequence"/>
</dbReference>
<evidence type="ECO:0000256" key="2">
    <source>
        <dbReference type="SAM" id="SignalP"/>
    </source>
</evidence>
<keyword evidence="2" id="KW-0732">Signal</keyword>
<protein>
    <submittedName>
        <fullName evidence="3">Uncharacterized protein</fullName>
    </submittedName>
</protein>
<gene>
    <name evidence="3" type="ORF">MQH31_00920</name>
</gene>
<organism evidence="3 4">
    <name type="scientific">Cryobacterium zhongshanensis</name>
    <dbReference type="NCBI Taxonomy" id="2928153"/>
    <lineage>
        <taxon>Bacteria</taxon>
        <taxon>Bacillati</taxon>
        <taxon>Actinomycetota</taxon>
        <taxon>Actinomycetes</taxon>
        <taxon>Micrococcales</taxon>
        <taxon>Microbacteriaceae</taxon>
        <taxon>Cryobacterium</taxon>
    </lineage>
</organism>
<evidence type="ECO:0000313" key="3">
    <source>
        <dbReference type="EMBL" id="MCI4656377.1"/>
    </source>
</evidence>
<proteinExistence type="predicted"/>
<dbReference type="RefSeq" id="WP_243010594.1">
    <property type="nucleotide sequence ID" value="NZ_JALGAR010000001.1"/>
</dbReference>
<dbReference type="EMBL" id="JALGAR010000001">
    <property type="protein sequence ID" value="MCI4656377.1"/>
    <property type="molecule type" value="Genomic_DNA"/>
</dbReference>
<evidence type="ECO:0000313" key="4">
    <source>
        <dbReference type="Proteomes" id="UP001165341"/>
    </source>
</evidence>
<evidence type="ECO:0000256" key="1">
    <source>
        <dbReference type="SAM" id="MobiDB-lite"/>
    </source>
</evidence>
<accession>A0AA41UDW7</accession>
<feature type="region of interest" description="Disordered" evidence="1">
    <location>
        <begin position="175"/>
        <end position="195"/>
    </location>
</feature>
<dbReference type="AlphaFoldDB" id="A0AA41UDW7"/>
<keyword evidence="4" id="KW-1185">Reference proteome</keyword>
<feature type="region of interest" description="Disordered" evidence="1">
    <location>
        <begin position="38"/>
        <end position="63"/>
    </location>
</feature>
<comment type="caution">
    <text evidence="3">The sequence shown here is derived from an EMBL/GenBank/DDBJ whole genome shotgun (WGS) entry which is preliminary data.</text>
</comment>
<feature type="chain" id="PRO_5041420775" evidence="2">
    <location>
        <begin position="42"/>
        <end position="287"/>
    </location>
</feature>
<reference evidence="3" key="1">
    <citation type="submission" date="2022-03" db="EMBL/GenBank/DDBJ databases">
        <title>Cryobacterium sp. nov. strain ZS14-85, isolated from Antarctic soil.</title>
        <authorList>
            <person name="Li J."/>
            <person name="Niu G."/>
        </authorList>
    </citation>
    <scope>NUCLEOTIDE SEQUENCE</scope>
    <source>
        <strain evidence="3">ZS14-85</strain>
    </source>
</reference>
<name>A0AA41UDW7_9MICO</name>
<sequence>MTQNKNSSATATSRKKRLTIGAASVLAAGALLGTGMQGATASPLGGTAEPGTPSTPSASAPAAPGASFFGSVAHELHGDLAHGQDFGEKAQKVAATISGHAELFASLPANLQADLTTLTQASDGDRTAAAGFIATSALAGNYGEQAQALAVAIQADPEHPLRAALHAALEGSLDAGTTGTTGGTDSAAPDDSGTDAGGGAAVIKLASSLADNPALFDKLPVELQSALTALTALPADQQDAAAQQIATDAGTGTYGPEIQKIAGHLAHGAAADAGHDASVHADATVAH</sequence>